<feature type="compositionally biased region" description="Low complexity" evidence="12">
    <location>
        <begin position="201"/>
        <end position="212"/>
    </location>
</feature>
<dbReference type="GO" id="GO:0031047">
    <property type="term" value="P:regulatory ncRNA-mediated gene silencing"/>
    <property type="evidence" value="ECO:0007669"/>
    <property type="project" value="UniProtKB-KW"/>
</dbReference>
<keyword evidence="4" id="KW-0507">mRNA processing</keyword>
<organism evidence="14 15">
    <name type="scientific">Trichonephila clavata</name>
    <name type="common">Joro spider</name>
    <name type="synonym">Nephila clavata</name>
    <dbReference type="NCBI Taxonomy" id="2740835"/>
    <lineage>
        <taxon>Eukaryota</taxon>
        <taxon>Metazoa</taxon>
        <taxon>Ecdysozoa</taxon>
        <taxon>Arthropoda</taxon>
        <taxon>Chelicerata</taxon>
        <taxon>Arachnida</taxon>
        <taxon>Araneae</taxon>
        <taxon>Araneomorphae</taxon>
        <taxon>Entelegynae</taxon>
        <taxon>Araneoidea</taxon>
        <taxon>Nephilidae</taxon>
        <taxon>Trichonephila</taxon>
    </lineage>
</organism>
<evidence type="ECO:0000256" key="8">
    <source>
        <dbReference type="ARBA" id="ARBA00023158"/>
    </source>
</evidence>
<dbReference type="InterPro" id="IPR050923">
    <property type="entry name" value="Cell_Proc_Reg/RNA_Proc"/>
</dbReference>
<keyword evidence="8" id="KW-0943">RNA-mediated gene silencing</keyword>
<dbReference type="Gene3D" id="2.60.200.20">
    <property type="match status" value="1"/>
</dbReference>
<keyword evidence="2" id="KW-1017">Isopeptide bond</keyword>
<evidence type="ECO:0000259" key="13">
    <source>
        <dbReference type="PROSITE" id="PS50006"/>
    </source>
</evidence>
<keyword evidence="9" id="KW-0508">mRNA splicing</keyword>
<evidence type="ECO:0000256" key="1">
    <source>
        <dbReference type="ARBA" id="ARBA00004123"/>
    </source>
</evidence>
<evidence type="ECO:0000256" key="6">
    <source>
        <dbReference type="ARBA" id="ARBA00022843"/>
    </source>
</evidence>
<dbReference type="Proteomes" id="UP000887116">
    <property type="component" value="Unassembled WGS sequence"/>
</dbReference>
<dbReference type="FunFam" id="2.60.200.20:FF:000008">
    <property type="entry name" value="smad nuclear-interacting protein 1"/>
    <property type="match status" value="1"/>
</dbReference>
<feature type="region of interest" description="Disordered" evidence="12">
    <location>
        <begin position="52"/>
        <end position="131"/>
    </location>
</feature>
<dbReference type="GO" id="GO:0006397">
    <property type="term" value="P:mRNA processing"/>
    <property type="evidence" value="ECO:0007669"/>
    <property type="project" value="UniProtKB-KW"/>
</dbReference>
<keyword evidence="6" id="KW-0832">Ubl conjugation</keyword>
<dbReference type="SMART" id="SM00240">
    <property type="entry name" value="FHA"/>
    <property type="match status" value="1"/>
</dbReference>
<protein>
    <submittedName>
        <fullName evidence="14">Smad nuclear-interacting protein 1</fullName>
    </submittedName>
</protein>
<evidence type="ECO:0000313" key="14">
    <source>
        <dbReference type="EMBL" id="GFR01501.1"/>
    </source>
</evidence>
<evidence type="ECO:0000256" key="9">
    <source>
        <dbReference type="ARBA" id="ARBA00023187"/>
    </source>
</evidence>
<dbReference type="InterPro" id="IPR000253">
    <property type="entry name" value="FHA_dom"/>
</dbReference>
<comment type="subcellular location">
    <subcellularLocation>
        <location evidence="1">Nucleus</location>
    </subcellularLocation>
</comment>
<evidence type="ECO:0000313" key="15">
    <source>
        <dbReference type="Proteomes" id="UP000887116"/>
    </source>
</evidence>
<comment type="function">
    <text evidence="11">Required for pre-mRNA splicing as component of the spliceosome. As a component of the minor spliceosome, involved in the splicing of U12-type introns in pre-mRNAs. Down-regulates NF-kappa-B signaling by competing with RELA for CREBBP/EP300 binding. Involved in the microRNA (miRNA) biogenesis. May be involved in cyclin-D1/CCND1 mRNA stability through the SNARP complex which associates with both the 3'end of the CCND1 gene and its mRNA.</text>
</comment>
<dbReference type="GO" id="GO:0005681">
    <property type="term" value="C:spliceosomal complex"/>
    <property type="evidence" value="ECO:0007669"/>
    <property type="project" value="UniProtKB-KW"/>
</dbReference>
<evidence type="ECO:0000256" key="3">
    <source>
        <dbReference type="ARBA" id="ARBA00022553"/>
    </source>
</evidence>
<proteinExistence type="predicted"/>
<dbReference type="CDD" id="cd22718">
    <property type="entry name" value="FHA_SNIP1"/>
    <property type="match status" value="1"/>
</dbReference>
<dbReference type="Pfam" id="PF00498">
    <property type="entry name" value="FHA"/>
    <property type="match status" value="1"/>
</dbReference>
<sequence>MNRFKSNTAVRNPFLLRSRIDSSKRMRSKTPIGSRVEFETLVFPSVTYFDCGKSKSVHHEGKDDYDRNGKDHRSNSKHSICSKEKSKSSDHKGHRNHPKSVISSSSKSEGKKHKSRNHEMIEESYEELSRKKRKIESELYALDMEEAAAKEAESKKSHRQSADNRKRREETVRIKEEPITDDERDKRSKEKSKNKLVPTNKSQRSKPQSSKSSGDDEKWGNTSEEAKKVENTNKEKPNFAVSGKLAEDTNTYNGVVIKYNEPAEARKPHRRWRLYPFKGDSDLPFIPIHRQSAYLFGRTRSIADIPIDHPSCSKQHAVLQFRLVTYKREDGTTGRRVRPYIIDLESSNGTFVNNKKVDPRCYVELMEKDVIKFGYSSREYVVLHEESRNEEEDDDVLDSN</sequence>
<dbReference type="AlphaFoldDB" id="A0A8X6GBR1"/>
<dbReference type="PANTHER" id="PTHR23308">
    <property type="entry name" value="NUCLEAR INHIBITOR OF PROTEIN PHOSPHATASE-1"/>
    <property type="match status" value="1"/>
</dbReference>
<evidence type="ECO:0000256" key="12">
    <source>
        <dbReference type="SAM" id="MobiDB-lite"/>
    </source>
</evidence>
<keyword evidence="7" id="KW-0175">Coiled coil</keyword>
<feature type="region of interest" description="Disordered" evidence="12">
    <location>
        <begin position="147"/>
        <end position="242"/>
    </location>
</feature>
<reference evidence="14" key="1">
    <citation type="submission" date="2020-07" db="EMBL/GenBank/DDBJ databases">
        <title>Multicomponent nature underlies the extraordinary mechanical properties of spider dragline silk.</title>
        <authorList>
            <person name="Kono N."/>
            <person name="Nakamura H."/>
            <person name="Mori M."/>
            <person name="Yoshida Y."/>
            <person name="Ohtoshi R."/>
            <person name="Malay A.D."/>
            <person name="Moran D.A.P."/>
            <person name="Tomita M."/>
            <person name="Numata K."/>
            <person name="Arakawa K."/>
        </authorList>
    </citation>
    <scope>NUCLEOTIDE SEQUENCE</scope>
</reference>
<evidence type="ECO:0000256" key="2">
    <source>
        <dbReference type="ARBA" id="ARBA00022499"/>
    </source>
</evidence>
<evidence type="ECO:0000256" key="5">
    <source>
        <dbReference type="ARBA" id="ARBA00022728"/>
    </source>
</evidence>
<keyword evidence="10" id="KW-0539">Nucleus</keyword>
<evidence type="ECO:0000256" key="10">
    <source>
        <dbReference type="ARBA" id="ARBA00023242"/>
    </source>
</evidence>
<comment type="caution">
    <text evidence="14">The sequence shown here is derived from an EMBL/GenBank/DDBJ whole genome shotgun (WGS) entry which is preliminary data.</text>
</comment>
<dbReference type="GO" id="GO:0008380">
    <property type="term" value="P:RNA splicing"/>
    <property type="evidence" value="ECO:0007669"/>
    <property type="project" value="UniProtKB-KW"/>
</dbReference>
<keyword evidence="5" id="KW-0747">Spliceosome</keyword>
<dbReference type="OrthoDB" id="444265at2759"/>
<evidence type="ECO:0000256" key="11">
    <source>
        <dbReference type="ARBA" id="ARBA00055964"/>
    </source>
</evidence>
<evidence type="ECO:0000256" key="4">
    <source>
        <dbReference type="ARBA" id="ARBA00022664"/>
    </source>
</evidence>
<feature type="compositionally biased region" description="Basic and acidic residues" evidence="12">
    <location>
        <begin position="147"/>
        <end position="193"/>
    </location>
</feature>
<dbReference type="EMBL" id="BMAO01005445">
    <property type="protein sequence ID" value="GFR01501.1"/>
    <property type="molecule type" value="Genomic_DNA"/>
</dbReference>
<keyword evidence="15" id="KW-1185">Reference proteome</keyword>
<dbReference type="InterPro" id="IPR008984">
    <property type="entry name" value="SMAD_FHA_dom_sf"/>
</dbReference>
<dbReference type="SUPFAM" id="SSF49879">
    <property type="entry name" value="SMAD/FHA domain"/>
    <property type="match status" value="1"/>
</dbReference>
<feature type="compositionally biased region" description="Basic and acidic residues" evidence="12">
    <location>
        <begin position="213"/>
        <end position="237"/>
    </location>
</feature>
<name>A0A8X6GBR1_TRICU</name>
<feature type="compositionally biased region" description="Basic and acidic residues" evidence="12">
    <location>
        <begin position="81"/>
        <end position="91"/>
    </location>
</feature>
<keyword evidence="3" id="KW-0597">Phosphoprotein</keyword>
<dbReference type="PROSITE" id="PS50006">
    <property type="entry name" value="FHA_DOMAIN"/>
    <property type="match status" value="1"/>
</dbReference>
<accession>A0A8X6GBR1</accession>
<evidence type="ECO:0000256" key="7">
    <source>
        <dbReference type="ARBA" id="ARBA00023054"/>
    </source>
</evidence>
<gene>
    <name evidence="14" type="primary">SNIP1</name>
    <name evidence="14" type="ORF">TNCT_710891</name>
</gene>
<feature type="compositionally biased region" description="Basic and acidic residues" evidence="12">
    <location>
        <begin position="57"/>
        <end position="74"/>
    </location>
</feature>
<feature type="domain" description="FHA" evidence="13">
    <location>
        <begin position="294"/>
        <end position="357"/>
    </location>
</feature>